<accession>A0A834INK3</accession>
<dbReference type="AlphaFoldDB" id="A0A834INK3"/>
<keyword evidence="2" id="KW-1185">Reference proteome</keyword>
<name>A0A834INK3_RHYFE</name>
<protein>
    <submittedName>
        <fullName evidence="1">Uncharacterized protein</fullName>
    </submittedName>
</protein>
<proteinExistence type="predicted"/>
<comment type="caution">
    <text evidence="1">The sequence shown here is derived from an EMBL/GenBank/DDBJ whole genome shotgun (WGS) entry which is preliminary data.</text>
</comment>
<gene>
    <name evidence="1" type="ORF">GWI33_002932</name>
</gene>
<dbReference type="EMBL" id="JAACXV010000181">
    <property type="protein sequence ID" value="KAF7282277.1"/>
    <property type="molecule type" value="Genomic_DNA"/>
</dbReference>
<sequence>MGLISSSAHISLVNFPAMPATFFHLGCFAFKLESKLQYLPVVYRYADWHYIPMREITFTAADSKQLIKIESAPNKHKSTPDLHRSRPGCTYWRDDRKNEINAKYYSDFYD</sequence>
<reference evidence="1" key="1">
    <citation type="submission" date="2020-08" db="EMBL/GenBank/DDBJ databases">
        <title>Genome sequencing and assembly of the red palm weevil Rhynchophorus ferrugineus.</title>
        <authorList>
            <person name="Dias G.B."/>
            <person name="Bergman C.M."/>
            <person name="Manee M."/>
        </authorList>
    </citation>
    <scope>NUCLEOTIDE SEQUENCE</scope>
    <source>
        <strain evidence="1">AA-2017</strain>
        <tissue evidence="1">Whole larva</tissue>
    </source>
</reference>
<evidence type="ECO:0000313" key="1">
    <source>
        <dbReference type="EMBL" id="KAF7282277.1"/>
    </source>
</evidence>
<dbReference type="Proteomes" id="UP000625711">
    <property type="component" value="Unassembled WGS sequence"/>
</dbReference>
<evidence type="ECO:0000313" key="2">
    <source>
        <dbReference type="Proteomes" id="UP000625711"/>
    </source>
</evidence>
<organism evidence="1 2">
    <name type="scientific">Rhynchophorus ferrugineus</name>
    <name type="common">Red palm weevil</name>
    <name type="synonym">Curculio ferrugineus</name>
    <dbReference type="NCBI Taxonomy" id="354439"/>
    <lineage>
        <taxon>Eukaryota</taxon>
        <taxon>Metazoa</taxon>
        <taxon>Ecdysozoa</taxon>
        <taxon>Arthropoda</taxon>
        <taxon>Hexapoda</taxon>
        <taxon>Insecta</taxon>
        <taxon>Pterygota</taxon>
        <taxon>Neoptera</taxon>
        <taxon>Endopterygota</taxon>
        <taxon>Coleoptera</taxon>
        <taxon>Polyphaga</taxon>
        <taxon>Cucujiformia</taxon>
        <taxon>Curculionidae</taxon>
        <taxon>Dryophthorinae</taxon>
        <taxon>Rhynchophorus</taxon>
    </lineage>
</organism>